<dbReference type="GeneID" id="30412733"/>
<dbReference type="InterPro" id="IPR016143">
    <property type="entry name" value="Citrate_synth-like_sm_a-sub"/>
</dbReference>
<sequence length="294" mass="32757">MATERETMEKILGFDNVKWRTSITKVEPNRITTRGYSQEDLIGKISFPEMVYLLIKGDMPSEKESKMLEAILVSFCDHGVTPPSTQVARLMASAGSPLNSCVSGGILAFGKHHAGALELSMRLLQETICERFSDESFSDFTGEVPSSIKNRINTLAEVIVDKFTAKNQKIPGFGHRYHTEDPRARKLLELAEDYGFSGPHTQLALSIEEVLYETKGLRMNIDGANAGILSDMGFDWKLGTGMFVIGRLPAMVAHVHEEQTNESPFRKLFETNEIQYHGAEESENVILNKIVNKG</sequence>
<dbReference type="CDD" id="cd06100">
    <property type="entry name" value="CCL_ACL-C"/>
    <property type="match status" value="1"/>
</dbReference>
<dbReference type="STRING" id="118062.MCBB_1894"/>
<organism evidence="3 4">
    <name type="scientific">Methanobacterium congolense</name>
    <dbReference type="NCBI Taxonomy" id="118062"/>
    <lineage>
        <taxon>Archaea</taxon>
        <taxon>Methanobacteriati</taxon>
        <taxon>Methanobacteriota</taxon>
        <taxon>Methanomada group</taxon>
        <taxon>Methanobacteria</taxon>
        <taxon>Methanobacteriales</taxon>
        <taxon>Methanobacteriaceae</taxon>
        <taxon>Methanobacterium</taxon>
    </lineage>
</organism>
<dbReference type="KEGG" id="mcub:MCBB_1894"/>
<reference evidence="3 4" key="1">
    <citation type="submission" date="2016-08" db="EMBL/GenBank/DDBJ databases">
        <authorList>
            <person name="Seilhamer J.J."/>
        </authorList>
    </citation>
    <scope>NUCLEOTIDE SEQUENCE [LARGE SCALE GENOMIC DNA]</scope>
    <source>
        <strain evidence="3">Buetzberg</strain>
    </source>
</reference>
<keyword evidence="4" id="KW-1185">Reference proteome</keyword>
<dbReference type="RefSeq" id="WP_071907506.1">
    <property type="nucleotide sequence ID" value="NZ_LT607756.1"/>
</dbReference>
<evidence type="ECO:0000256" key="2">
    <source>
        <dbReference type="ARBA" id="ARBA00022679"/>
    </source>
</evidence>
<gene>
    <name evidence="3" type="ORF">MCBB_1894</name>
</gene>
<name>A0A1D3L4D2_9EURY</name>
<dbReference type="Pfam" id="PF00285">
    <property type="entry name" value="Citrate_synt"/>
    <property type="match status" value="1"/>
</dbReference>
<dbReference type="SUPFAM" id="SSF48256">
    <property type="entry name" value="Citrate synthase"/>
    <property type="match status" value="1"/>
</dbReference>
<dbReference type="InterPro" id="IPR016142">
    <property type="entry name" value="Citrate_synth-like_lrg_a-sub"/>
</dbReference>
<dbReference type="GO" id="GO:0046912">
    <property type="term" value="F:acyltransferase activity, acyl groups converted into alkyl on transfer"/>
    <property type="evidence" value="ECO:0007669"/>
    <property type="project" value="InterPro"/>
</dbReference>
<dbReference type="InterPro" id="IPR036969">
    <property type="entry name" value="Citrate_synthase_sf"/>
</dbReference>
<proteinExistence type="inferred from homology"/>
<evidence type="ECO:0000313" key="3">
    <source>
        <dbReference type="EMBL" id="SCG86443.1"/>
    </source>
</evidence>
<dbReference type="Gene3D" id="1.10.230.10">
    <property type="entry name" value="Cytochrome P450-Terp, domain 2"/>
    <property type="match status" value="1"/>
</dbReference>
<accession>A0A1D3L4D2</accession>
<dbReference type="GO" id="GO:0005829">
    <property type="term" value="C:cytosol"/>
    <property type="evidence" value="ECO:0007669"/>
    <property type="project" value="TreeGrafter"/>
</dbReference>
<dbReference type="NCBIfam" id="NF004869">
    <property type="entry name" value="PRK06224.1-6"/>
    <property type="match status" value="1"/>
</dbReference>
<dbReference type="Proteomes" id="UP000094707">
    <property type="component" value="Chromosome I"/>
</dbReference>
<dbReference type="AlphaFoldDB" id="A0A1D3L4D2"/>
<evidence type="ECO:0000256" key="1">
    <source>
        <dbReference type="ARBA" id="ARBA00010566"/>
    </source>
</evidence>
<keyword evidence="2" id="KW-0808">Transferase</keyword>
<dbReference type="GO" id="GO:0006099">
    <property type="term" value="P:tricarboxylic acid cycle"/>
    <property type="evidence" value="ECO:0007669"/>
    <property type="project" value="TreeGrafter"/>
</dbReference>
<comment type="similarity">
    <text evidence="1">Belongs to the citrate synthase family.</text>
</comment>
<evidence type="ECO:0000313" key="4">
    <source>
        <dbReference type="Proteomes" id="UP000094707"/>
    </source>
</evidence>
<dbReference type="PANTHER" id="PTHR11739">
    <property type="entry name" value="CITRATE SYNTHASE"/>
    <property type="match status" value="1"/>
</dbReference>
<dbReference type="Gene3D" id="1.10.580.10">
    <property type="entry name" value="Citrate Synthase, domain 1"/>
    <property type="match status" value="2"/>
</dbReference>
<dbReference type="OrthoDB" id="21302at2157"/>
<dbReference type="PANTHER" id="PTHR11739:SF4">
    <property type="entry name" value="CITRATE SYNTHASE, PEROXISOMAL"/>
    <property type="match status" value="1"/>
</dbReference>
<dbReference type="PATRIC" id="fig|129848.4.peg.1941"/>
<protein>
    <submittedName>
        <fullName evidence="3">Citrate synthase</fullName>
    </submittedName>
</protein>
<dbReference type="InterPro" id="IPR002020">
    <property type="entry name" value="Citrate_synthase"/>
</dbReference>
<dbReference type="NCBIfam" id="NF004866">
    <property type="entry name" value="PRK06224.1-3"/>
    <property type="match status" value="1"/>
</dbReference>
<dbReference type="EMBL" id="LT607756">
    <property type="protein sequence ID" value="SCG86443.1"/>
    <property type="molecule type" value="Genomic_DNA"/>
</dbReference>
<dbReference type="GO" id="GO:0005975">
    <property type="term" value="P:carbohydrate metabolic process"/>
    <property type="evidence" value="ECO:0007669"/>
    <property type="project" value="TreeGrafter"/>
</dbReference>